<keyword evidence="7 10" id="KW-0443">Lipid metabolism</keyword>
<dbReference type="PROSITE" id="PS01188">
    <property type="entry name" value="ELO"/>
    <property type="match status" value="1"/>
</dbReference>
<dbReference type="GO" id="GO:0042761">
    <property type="term" value="P:very long-chain fatty acid biosynthetic process"/>
    <property type="evidence" value="ECO:0007669"/>
    <property type="project" value="TreeGrafter"/>
</dbReference>
<reference evidence="13" key="1">
    <citation type="submission" date="2012-12" db="EMBL/GenBank/DDBJ databases">
        <authorList>
            <person name="Hellsten U."/>
            <person name="Grimwood J."/>
            <person name="Chapman J.A."/>
            <person name="Shapiro H."/>
            <person name="Aerts A."/>
            <person name="Otillar R.P."/>
            <person name="Terry A.Y."/>
            <person name="Boore J.L."/>
            <person name="Simakov O."/>
            <person name="Marletaz F."/>
            <person name="Cho S.-J."/>
            <person name="Edsinger-Gonzales E."/>
            <person name="Havlak P."/>
            <person name="Kuo D.-H."/>
            <person name="Larsson T."/>
            <person name="Lv J."/>
            <person name="Arendt D."/>
            <person name="Savage R."/>
            <person name="Osoegawa K."/>
            <person name="de Jong P."/>
            <person name="Lindberg D.R."/>
            <person name="Seaver E.C."/>
            <person name="Weisblat D.A."/>
            <person name="Putnam N.H."/>
            <person name="Grigoriev I.V."/>
            <person name="Rokhsar D.S."/>
        </authorList>
    </citation>
    <scope>NUCLEOTIDE SEQUENCE</scope>
    <source>
        <strain evidence="13">I ESC-2004</strain>
    </source>
</reference>
<proteinExistence type="inferred from homology"/>
<dbReference type="PANTHER" id="PTHR11157">
    <property type="entry name" value="FATTY ACID ACYL TRANSFERASE-RELATED"/>
    <property type="match status" value="1"/>
</dbReference>
<comment type="subcellular location">
    <subcellularLocation>
        <location evidence="1">Membrane</location>
        <topology evidence="1">Multi-pass membrane protein</topology>
    </subcellularLocation>
</comment>
<evidence type="ECO:0000256" key="4">
    <source>
        <dbReference type="ARBA" id="ARBA00022692"/>
    </source>
</evidence>
<feature type="transmembrane region" description="Helical" evidence="10">
    <location>
        <begin position="47"/>
        <end position="67"/>
    </location>
</feature>
<evidence type="ECO:0000256" key="10">
    <source>
        <dbReference type="RuleBase" id="RU361115"/>
    </source>
</evidence>
<dbReference type="AlphaFoldDB" id="N1PBD9"/>
<name>N1PBD9_CAPTE</name>
<dbReference type="Pfam" id="PF01151">
    <property type="entry name" value="ELO"/>
    <property type="match status" value="1"/>
</dbReference>
<keyword evidence="13" id="KW-1185">Reference proteome</keyword>
<keyword evidence="8 10" id="KW-0472">Membrane</keyword>
<dbReference type="InterPro" id="IPR030457">
    <property type="entry name" value="ELO_CS"/>
</dbReference>
<dbReference type="GO" id="GO:0034626">
    <property type="term" value="P:fatty acid elongation, polyunsaturated fatty acid"/>
    <property type="evidence" value="ECO:0007669"/>
    <property type="project" value="TreeGrafter"/>
</dbReference>
<feature type="transmembrane region" description="Helical" evidence="10">
    <location>
        <begin position="149"/>
        <end position="169"/>
    </location>
</feature>
<dbReference type="HOGENOM" id="CLU_048483_0_1_1"/>
<dbReference type="GO" id="GO:0005789">
    <property type="term" value="C:endoplasmic reticulum membrane"/>
    <property type="evidence" value="ECO:0007669"/>
    <property type="project" value="TreeGrafter"/>
</dbReference>
<evidence type="ECO:0000256" key="2">
    <source>
        <dbReference type="ARBA" id="ARBA00022516"/>
    </source>
</evidence>
<evidence type="ECO:0000313" key="11">
    <source>
        <dbReference type="EMBL" id="ELU18884.1"/>
    </source>
</evidence>
<gene>
    <name evidence="11" type="ORF">CAPTEDRAFT_64718</name>
</gene>
<dbReference type="GO" id="GO:0019367">
    <property type="term" value="P:fatty acid elongation, saturated fatty acid"/>
    <property type="evidence" value="ECO:0007669"/>
    <property type="project" value="TreeGrafter"/>
</dbReference>
<evidence type="ECO:0000256" key="6">
    <source>
        <dbReference type="ARBA" id="ARBA00022989"/>
    </source>
</evidence>
<accession>N1PBD9</accession>
<evidence type="ECO:0000313" key="12">
    <source>
        <dbReference type="EnsemblMetazoa" id="CapteP64718"/>
    </source>
</evidence>
<dbReference type="InterPro" id="IPR002076">
    <property type="entry name" value="ELO_fam"/>
</dbReference>
<keyword evidence="2 10" id="KW-0444">Lipid biosynthesis</keyword>
<feature type="transmembrane region" description="Helical" evidence="10">
    <location>
        <begin position="190"/>
        <end position="206"/>
    </location>
</feature>
<dbReference type="EMBL" id="AMQN01000049">
    <property type="status" value="NOT_ANNOTATED_CDS"/>
    <property type="molecule type" value="Genomic_DNA"/>
</dbReference>
<dbReference type="EnsemblMetazoa" id="CapteT64718">
    <property type="protein sequence ID" value="CapteP64718"/>
    <property type="gene ID" value="CapteG64718"/>
</dbReference>
<comment type="similarity">
    <text evidence="10">Belongs to the ELO family.</text>
</comment>
<feature type="transmembrane region" description="Helical" evidence="10">
    <location>
        <begin position="15"/>
        <end position="35"/>
    </location>
</feature>
<keyword evidence="9 10" id="KW-0275">Fatty acid biosynthesis</keyword>
<comment type="catalytic activity">
    <reaction evidence="10">
        <text>a very-long-chain acyl-CoA + malonyl-CoA + H(+) = a very-long-chain 3-oxoacyl-CoA + CO2 + CoA</text>
        <dbReference type="Rhea" id="RHEA:32727"/>
        <dbReference type="ChEBI" id="CHEBI:15378"/>
        <dbReference type="ChEBI" id="CHEBI:16526"/>
        <dbReference type="ChEBI" id="CHEBI:57287"/>
        <dbReference type="ChEBI" id="CHEBI:57384"/>
        <dbReference type="ChEBI" id="CHEBI:90725"/>
        <dbReference type="ChEBI" id="CHEBI:90736"/>
        <dbReference type="EC" id="2.3.1.199"/>
    </reaction>
</comment>
<dbReference type="PANTHER" id="PTHR11157:SF126">
    <property type="entry name" value="ELONGATION OF VERY LONG CHAIN FATTY ACIDS PROTEIN"/>
    <property type="match status" value="1"/>
</dbReference>
<dbReference type="GO" id="GO:0030148">
    <property type="term" value="P:sphingolipid biosynthetic process"/>
    <property type="evidence" value="ECO:0007669"/>
    <property type="project" value="TreeGrafter"/>
</dbReference>
<dbReference type="STRING" id="283909.N1PBD9"/>
<feature type="non-terminal residue" evidence="11">
    <location>
        <position position="1"/>
    </location>
</feature>
<keyword evidence="6 10" id="KW-1133">Transmembrane helix</keyword>
<keyword evidence="4 10" id="KW-0812">Transmembrane</keyword>
<feature type="non-terminal residue" evidence="11">
    <location>
        <position position="263"/>
    </location>
</feature>
<dbReference type="OrthoDB" id="434092at2759"/>
<dbReference type="Proteomes" id="UP000014760">
    <property type="component" value="Unassembled WGS sequence"/>
</dbReference>
<reference evidence="11 13" key="2">
    <citation type="journal article" date="2013" name="Nature">
        <title>Insights into bilaterian evolution from three spiralian genomes.</title>
        <authorList>
            <person name="Simakov O."/>
            <person name="Marletaz F."/>
            <person name="Cho S.J."/>
            <person name="Edsinger-Gonzales E."/>
            <person name="Havlak P."/>
            <person name="Hellsten U."/>
            <person name="Kuo D.H."/>
            <person name="Larsson T."/>
            <person name="Lv J."/>
            <person name="Arendt D."/>
            <person name="Savage R."/>
            <person name="Osoegawa K."/>
            <person name="de Jong P."/>
            <person name="Grimwood J."/>
            <person name="Chapman J.A."/>
            <person name="Shapiro H."/>
            <person name="Aerts A."/>
            <person name="Otillar R.P."/>
            <person name="Terry A.Y."/>
            <person name="Boore J.L."/>
            <person name="Grigoriev I.V."/>
            <person name="Lindberg D.R."/>
            <person name="Seaver E.C."/>
            <person name="Weisblat D.A."/>
            <person name="Putnam N.H."/>
            <person name="Rokhsar D.S."/>
        </authorList>
    </citation>
    <scope>NUCLEOTIDE SEQUENCE</scope>
    <source>
        <strain evidence="11 13">I ESC-2004</strain>
    </source>
</reference>
<dbReference type="EC" id="2.3.1.199" evidence="10"/>
<dbReference type="GO" id="GO:0034625">
    <property type="term" value="P:fatty acid elongation, monounsaturated fatty acid"/>
    <property type="evidence" value="ECO:0007669"/>
    <property type="project" value="TreeGrafter"/>
</dbReference>
<feature type="transmembrane region" description="Helical" evidence="10">
    <location>
        <begin position="218"/>
        <end position="236"/>
    </location>
</feature>
<reference evidence="12" key="3">
    <citation type="submission" date="2015-06" db="UniProtKB">
        <authorList>
            <consortium name="EnsemblMetazoa"/>
        </authorList>
    </citation>
    <scope>IDENTIFICATION</scope>
</reference>
<dbReference type="OMA" id="CRFPMGW"/>
<feature type="transmembrane region" description="Helical" evidence="10">
    <location>
        <begin position="124"/>
        <end position="143"/>
    </location>
</feature>
<evidence type="ECO:0000313" key="13">
    <source>
        <dbReference type="Proteomes" id="UP000014760"/>
    </source>
</evidence>
<evidence type="ECO:0000256" key="3">
    <source>
        <dbReference type="ARBA" id="ARBA00022679"/>
    </source>
</evidence>
<sequence>DPRTRNWLLLSNSPVYVWCLTIAYLLCVWLGPKYMQNRGAYNMQSFMVVYNLGLVGLSIYMAVEIILSTYDAGYGFFCSIYNKERIADPRELRVAKVLWWYFFSKAIELMDTVVMVLRKRHRQITFLHVFHHASMLNIWWWVMMFIPGGLAYFGSCLNCFVHVVMYAYYGLSAIPSLREKLWWKKYITRFQLIQFCITLSHSLYSLTLDCDFPRWGQYLLSGYMLCMLVLFSNFYIHEYFLRAKKPEHKNGISNGNGVQHSNG</sequence>
<evidence type="ECO:0000256" key="7">
    <source>
        <dbReference type="ARBA" id="ARBA00023098"/>
    </source>
</evidence>
<organism evidence="11">
    <name type="scientific">Capitella teleta</name>
    <name type="common">Polychaete worm</name>
    <dbReference type="NCBI Taxonomy" id="283909"/>
    <lineage>
        <taxon>Eukaryota</taxon>
        <taxon>Metazoa</taxon>
        <taxon>Spiralia</taxon>
        <taxon>Lophotrochozoa</taxon>
        <taxon>Annelida</taxon>
        <taxon>Polychaeta</taxon>
        <taxon>Sedentaria</taxon>
        <taxon>Scolecida</taxon>
        <taxon>Capitellidae</taxon>
        <taxon>Capitella</taxon>
    </lineage>
</organism>
<evidence type="ECO:0000256" key="1">
    <source>
        <dbReference type="ARBA" id="ARBA00004141"/>
    </source>
</evidence>
<evidence type="ECO:0000256" key="5">
    <source>
        <dbReference type="ARBA" id="ARBA00022832"/>
    </source>
</evidence>
<keyword evidence="5 10" id="KW-0276">Fatty acid metabolism</keyword>
<evidence type="ECO:0000256" key="9">
    <source>
        <dbReference type="ARBA" id="ARBA00023160"/>
    </source>
</evidence>
<dbReference type="GO" id="GO:0009922">
    <property type="term" value="F:fatty acid elongase activity"/>
    <property type="evidence" value="ECO:0007669"/>
    <property type="project" value="UniProtKB-EC"/>
</dbReference>
<protein>
    <recommendedName>
        <fullName evidence="10">Elongation of very long chain fatty acids protein</fullName>
        <ecNumber evidence="10">2.3.1.199</ecNumber>
    </recommendedName>
    <alternativeName>
        <fullName evidence="10">Very-long-chain 3-oxoacyl-CoA synthase</fullName>
    </alternativeName>
</protein>
<evidence type="ECO:0000256" key="8">
    <source>
        <dbReference type="ARBA" id="ARBA00023136"/>
    </source>
</evidence>
<dbReference type="EMBL" id="KB291798">
    <property type="protein sequence ID" value="ELU18884.1"/>
    <property type="molecule type" value="Genomic_DNA"/>
</dbReference>
<feature type="transmembrane region" description="Helical" evidence="10">
    <location>
        <begin position="98"/>
        <end position="117"/>
    </location>
</feature>
<keyword evidence="3 10" id="KW-0808">Transferase</keyword>